<dbReference type="PANTHER" id="PTHR22916">
    <property type="entry name" value="GLYCOSYLTRANSFERASE"/>
    <property type="match status" value="1"/>
</dbReference>
<dbReference type="EMBL" id="CP001940">
    <property type="protein sequence ID" value="ADH86524.1"/>
    <property type="molecule type" value="Genomic_DNA"/>
</dbReference>
<dbReference type="SUPFAM" id="SSF48452">
    <property type="entry name" value="TPR-like"/>
    <property type="match status" value="1"/>
</dbReference>
<dbReference type="eggNOG" id="COG0438">
    <property type="taxonomic scope" value="Bacteria"/>
</dbReference>
<dbReference type="RefSeq" id="WP_013164047.1">
    <property type="nucleotide sequence ID" value="NC_014216.1"/>
</dbReference>
<dbReference type="HOGENOM" id="CLU_355505_0_0_7"/>
<dbReference type="Proteomes" id="UP000001508">
    <property type="component" value="Chromosome"/>
</dbReference>
<dbReference type="InterPro" id="IPR001173">
    <property type="entry name" value="Glyco_trans_2-like"/>
</dbReference>
<dbReference type="eggNOG" id="COG1216">
    <property type="taxonomic scope" value="Bacteria"/>
</dbReference>
<evidence type="ECO:0000313" key="5">
    <source>
        <dbReference type="EMBL" id="ADH86524.1"/>
    </source>
</evidence>
<dbReference type="SUPFAM" id="SSF53448">
    <property type="entry name" value="Nucleotide-diphospho-sugar transferases"/>
    <property type="match status" value="1"/>
</dbReference>
<evidence type="ECO:0000259" key="4">
    <source>
        <dbReference type="Pfam" id="PF00535"/>
    </source>
</evidence>
<sequence>MSLKEGNNFFKATDFPVVRKPRTCFSLANSHFSNKEYWKAINMYRKAVQEGGASDLYWQNLVLALNKAGNHSEAHRELYKALSHRPESKILNSLLLYYNKNHIENWVGPKLSIIVPVYNSGQYLEQCLSSILNQTFGDFELIVVNDGSTDNSGAIIQCLYEQDPRIKVIVNHKPSGNPGTPRNQAIEEAKGAYIGFVDSDDWVDSGFFGALMKKALSNYSDIVFSGGFKNHLPTGIVEERKYTNNGFNDPKSERYKYHDSFMIWDKVYSSKLLKAALIQLGETKAAVDVPFIFKAYYYAQRIDFDNDLIAYHYRRESESSVTNLHRKNSNCDFEFSAYAAVQEWILENAVPTSYKRLVDIKMVSSFLYTLKIISKEHFSGLFARVKEQLRLVDEELVKEFCVRQNKWWLYKEFLEVRSKEEEEVLRFFEAKKDLERKKQLDRRLERKFYIPGKKNGIMFFPAWISNNPYQKLFYGAVAERFGVRVAGFAREALCKELLEREREKFEYIHLHWLHAFIDAERADGADQLLEHLSYAKSLGYGIIYTAHNIISHDTKFYKTELMLRKKIMEHVDIALAHGVMAKEKLITELGIPPQMIVIVPHGTYEGYYANTVSRADAREALGINSDSFVFLFFGNIRGYKGVEPLLKEYKKVAKGHLNTTLLIAGRVMDSNAADALEREAQSANIIFKPGFIEEDDVQYYFNAADVCVLPYRRIVTSGAAMLSITFSCPVIAPKDGILPEIIGDDVGMLFDDYGHMGECMSKMVESMTAFLYPGSSKEVYGPYKDRFSWYNVVAGLPL</sequence>
<keyword evidence="2 5" id="KW-0808">Transferase</keyword>
<dbReference type="Gene3D" id="3.40.50.2000">
    <property type="entry name" value="Glycogen Phosphorylase B"/>
    <property type="match status" value="2"/>
</dbReference>
<evidence type="ECO:0000256" key="1">
    <source>
        <dbReference type="ARBA" id="ARBA00022676"/>
    </source>
</evidence>
<dbReference type="InterPro" id="IPR001296">
    <property type="entry name" value="Glyco_trans_1"/>
</dbReference>
<dbReference type="CAZy" id="GT4">
    <property type="family name" value="Glycosyltransferase Family 4"/>
</dbReference>
<reference evidence="6" key="1">
    <citation type="submission" date="2010-02" db="EMBL/GenBank/DDBJ databases">
        <title>Complete sequence of Desulfurivibrio alkaliphilus AHT2.</title>
        <authorList>
            <consortium name="US DOE Joint Genome Institute"/>
            <person name="Pitluck S."/>
            <person name="Chertkov O."/>
            <person name="Detter J.C."/>
            <person name="Han C."/>
            <person name="Tapia R."/>
            <person name="Larimer F."/>
            <person name="Land M."/>
            <person name="Hauser L."/>
            <person name="Kyrpides N."/>
            <person name="Mikhailova N."/>
            <person name="Sorokin D.Y."/>
            <person name="Muyzer G."/>
            <person name="Woyke T."/>
        </authorList>
    </citation>
    <scope>NUCLEOTIDE SEQUENCE [LARGE SCALE GENOMIC DNA]</scope>
    <source>
        <strain evidence="6">DSM 19089 / UNIQEM U267 / AHT2</strain>
    </source>
</reference>
<dbReference type="AlphaFoldDB" id="D6Z4P9"/>
<dbReference type="Gene3D" id="1.25.40.10">
    <property type="entry name" value="Tetratricopeptide repeat domain"/>
    <property type="match status" value="1"/>
</dbReference>
<dbReference type="PANTHER" id="PTHR22916:SF51">
    <property type="entry name" value="GLYCOSYLTRANSFERASE EPSH-RELATED"/>
    <property type="match status" value="1"/>
</dbReference>
<dbReference type="InParanoid" id="D6Z4P9"/>
<dbReference type="CAZy" id="GT2">
    <property type="family name" value="Glycosyltransferase Family 2"/>
</dbReference>
<dbReference type="Pfam" id="PF00535">
    <property type="entry name" value="Glycos_transf_2"/>
    <property type="match status" value="1"/>
</dbReference>
<dbReference type="GO" id="GO:0016758">
    <property type="term" value="F:hexosyltransferase activity"/>
    <property type="evidence" value="ECO:0007669"/>
    <property type="project" value="UniProtKB-ARBA"/>
</dbReference>
<feature type="domain" description="Glycosyl transferase family 1" evidence="3">
    <location>
        <begin position="614"/>
        <end position="753"/>
    </location>
</feature>
<evidence type="ECO:0000259" key="3">
    <source>
        <dbReference type="Pfam" id="PF00534"/>
    </source>
</evidence>
<keyword evidence="6" id="KW-1185">Reference proteome</keyword>
<dbReference type="CDD" id="cd03801">
    <property type="entry name" value="GT4_PimA-like"/>
    <property type="match status" value="1"/>
</dbReference>
<feature type="domain" description="Glycosyltransferase 2-like" evidence="4">
    <location>
        <begin position="112"/>
        <end position="229"/>
    </location>
</feature>
<evidence type="ECO:0000313" key="6">
    <source>
        <dbReference type="Proteomes" id="UP000001508"/>
    </source>
</evidence>
<dbReference type="STRING" id="589865.DaAHT2_1843"/>
<organism evidence="5 6">
    <name type="scientific">Desulfurivibrio alkaliphilus (strain DSM 19089 / UNIQEM U267 / AHT2)</name>
    <dbReference type="NCBI Taxonomy" id="589865"/>
    <lineage>
        <taxon>Bacteria</taxon>
        <taxon>Pseudomonadati</taxon>
        <taxon>Thermodesulfobacteriota</taxon>
        <taxon>Desulfobulbia</taxon>
        <taxon>Desulfobulbales</taxon>
        <taxon>Desulfobulbaceae</taxon>
        <taxon>Desulfurivibrio</taxon>
    </lineage>
</organism>
<dbReference type="OrthoDB" id="5418498at2"/>
<dbReference type="SUPFAM" id="SSF53756">
    <property type="entry name" value="UDP-Glycosyltransferase/glycogen phosphorylase"/>
    <property type="match status" value="1"/>
</dbReference>
<protein>
    <submittedName>
        <fullName evidence="5">Glycosyl transferase family 2</fullName>
    </submittedName>
</protein>
<accession>D6Z4P9</accession>
<dbReference type="Pfam" id="PF00534">
    <property type="entry name" value="Glycos_transf_1"/>
    <property type="match status" value="1"/>
</dbReference>
<evidence type="ECO:0000256" key="2">
    <source>
        <dbReference type="ARBA" id="ARBA00022679"/>
    </source>
</evidence>
<keyword evidence="1" id="KW-0328">Glycosyltransferase</keyword>
<dbReference type="InterPro" id="IPR029044">
    <property type="entry name" value="Nucleotide-diphossugar_trans"/>
</dbReference>
<name>D6Z4P9_DESAT</name>
<dbReference type="Gene3D" id="3.90.550.10">
    <property type="entry name" value="Spore Coat Polysaccharide Biosynthesis Protein SpsA, Chain A"/>
    <property type="match status" value="1"/>
</dbReference>
<dbReference type="KEGG" id="dak:DaAHT2_1843"/>
<dbReference type="CDD" id="cd00761">
    <property type="entry name" value="Glyco_tranf_GTA_type"/>
    <property type="match status" value="1"/>
</dbReference>
<proteinExistence type="predicted"/>
<gene>
    <name evidence="5" type="ordered locus">DaAHT2_1843</name>
</gene>
<dbReference type="InterPro" id="IPR011990">
    <property type="entry name" value="TPR-like_helical_dom_sf"/>
</dbReference>